<dbReference type="InterPro" id="IPR000182">
    <property type="entry name" value="GNAT_dom"/>
</dbReference>
<gene>
    <name evidence="4" type="ORF">DZC73_02110</name>
</gene>
<dbReference type="GO" id="GO:0016747">
    <property type="term" value="F:acyltransferase activity, transferring groups other than amino-acyl groups"/>
    <property type="evidence" value="ECO:0007669"/>
    <property type="project" value="InterPro"/>
</dbReference>
<feature type="domain" description="N-acetyltransferase" evidence="3">
    <location>
        <begin position="10"/>
        <end position="157"/>
    </location>
</feature>
<evidence type="ECO:0000259" key="3">
    <source>
        <dbReference type="PROSITE" id="PS51186"/>
    </source>
</evidence>
<name>A0A3N7JYI1_9BURK</name>
<keyword evidence="2" id="KW-0012">Acyltransferase</keyword>
<evidence type="ECO:0000256" key="2">
    <source>
        <dbReference type="ARBA" id="ARBA00023315"/>
    </source>
</evidence>
<dbReference type="Pfam" id="PF00583">
    <property type="entry name" value="Acetyltransf_1"/>
    <property type="match status" value="1"/>
</dbReference>
<accession>A0A3N7JYI1</accession>
<dbReference type="PROSITE" id="PS51186">
    <property type="entry name" value="GNAT"/>
    <property type="match status" value="1"/>
</dbReference>
<evidence type="ECO:0000256" key="1">
    <source>
        <dbReference type="ARBA" id="ARBA00022679"/>
    </source>
</evidence>
<dbReference type="InterPro" id="IPR050832">
    <property type="entry name" value="Bact_Acetyltransf"/>
</dbReference>
<reference evidence="4 5" key="1">
    <citation type="submission" date="2018-08" db="EMBL/GenBank/DDBJ databases">
        <authorList>
            <person name="Khan S.A."/>
            <person name="Jeon C.O."/>
            <person name="Chun B.H."/>
            <person name="Jeong S.E."/>
        </authorList>
    </citation>
    <scope>NUCLEOTIDE SEQUENCE [LARGE SCALE GENOMIC DNA]</scope>
    <source>
        <strain evidence="4 5">S-16</strain>
    </source>
</reference>
<dbReference type="InterPro" id="IPR016181">
    <property type="entry name" value="Acyl_CoA_acyltransferase"/>
</dbReference>
<organism evidence="4 5">
    <name type="scientific">Piscinibacter terrae</name>
    <dbReference type="NCBI Taxonomy" id="2496871"/>
    <lineage>
        <taxon>Bacteria</taxon>
        <taxon>Pseudomonadati</taxon>
        <taxon>Pseudomonadota</taxon>
        <taxon>Betaproteobacteria</taxon>
        <taxon>Burkholderiales</taxon>
        <taxon>Sphaerotilaceae</taxon>
        <taxon>Piscinibacter</taxon>
    </lineage>
</organism>
<dbReference type="EMBL" id="QUSW01000001">
    <property type="protein sequence ID" value="RQP25869.1"/>
    <property type="molecule type" value="Genomic_DNA"/>
</dbReference>
<dbReference type="PANTHER" id="PTHR43877">
    <property type="entry name" value="AMINOALKYLPHOSPHONATE N-ACETYLTRANSFERASE-RELATED-RELATED"/>
    <property type="match status" value="1"/>
</dbReference>
<dbReference type="AlphaFoldDB" id="A0A3N7JYI1"/>
<dbReference type="Gene3D" id="3.40.630.30">
    <property type="match status" value="1"/>
</dbReference>
<evidence type="ECO:0000313" key="5">
    <source>
        <dbReference type="Proteomes" id="UP000267464"/>
    </source>
</evidence>
<proteinExistence type="predicted"/>
<dbReference type="SUPFAM" id="SSF55729">
    <property type="entry name" value="Acyl-CoA N-acyltransferases (Nat)"/>
    <property type="match status" value="1"/>
</dbReference>
<comment type="caution">
    <text evidence="4">The sequence shown here is derived from an EMBL/GenBank/DDBJ whole genome shotgun (WGS) entry which is preliminary data.</text>
</comment>
<reference evidence="4 5" key="2">
    <citation type="submission" date="2018-12" db="EMBL/GenBank/DDBJ databases">
        <title>Rhizobacter gummiphilus sp. nov., a rubber-degrading bacterium isolated from the soil of a botanical garden in Japan.</title>
        <authorList>
            <person name="Shunsuke S.S."/>
        </authorList>
    </citation>
    <scope>NUCLEOTIDE SEQUENCE [LARGE SCALE GENOMIC DNA]</scope>
    <source>
        <strain evidence="4 5">S-16</strain>
    </source>
</reference>
<protein>
    <submittedName>
        <fullName evidence="4">GNAT family N-acetyltransferase</fullName>
    </submittedName>
</protein>
<sequence>MKEALVIDQIDISLAVPSDAGAIAQLSRDAIEHGLSWRWTARRVARSIRDSETNVVIARRGSEFLGFAILKYEDDDSHLLLMAVAPAHRRKGVASAMLGWLETTVQAGGWATIELEVRSRNEDAIAFYRHHGFDEAGLYPGYYEGVEDARRMVKAMRKLVT</sequence>
<evidence type="ECO:0000313" key="4">
    <source>
        <dbReference type="EMBL" id="RQP25869.1"/>
    </source>
</evidence>
<dbReference type="Proteomes" id="UP000267464">
    <property type="component" value="Unassembled WGS sequence"/>
</dbReference>
<keyword evidence="1 4" id="KW-0808">Transferase</keyword>
<keyword evidence="5" id="KW-1185">Reference proteome</keyword>
<dbReference type="CDD" id="cd04301">
    <property type="entry name" value="NAT_SF"/>
    <property type="match status" value="1"/>
</dbReference>